<dbReference type="SMART" id="SM00382">
    <property type="entry name" value="AAA"/>
    <property type="match status" value="1"/>
</dbReference>
<feature type="domain" description="ABC transporter" evidence="5">
    <location>
        <begin position="8"/>
        <end position="238"/>
    </location>
</feature>
<comment type="caution">
    <text evidence="6">The sequence shown here is derived from an EMBL/GenBank/DDBJ whole genome shotgun (WGS) entry which is preliminary data.</text>
</comment>
<keyword evidence="2" id="KW-0813">Transport</keyword>
<dbReference type="SUPFAM" id="SSF52540">
    <property type="entry name" value="P-loop containing nucleoside triphosphate hydrolases"/>
    <property type="match status" value="1"/>
</dbReference>
<gene>
    <name evidence="6" type="ORF">ACFPK1_12680</name>
</gene>
<dbReference type="RefSeq" id="WP_378021279.1">
    <property type="nucleotide sequence ID" value="NZ_JBHSKG010000005.1"/>
</dbReference>
<dbReference type="GO" id="GO:0005524">
    <property type="term" value="F:ATP binding"/>
    <property type="evidence" value="ECO:0007669"/>
    <property type="project" value="UniProtKB-KW"/>
</dbReference>
<dbReference type="PANTHER" id="PTHR43335:SF4">
    <property type="entry name" value="ABC TRANSPORTER, ATP-BINDING PROTEIN"/>
    <property type="match status" value="1"/>
</dbReference>
<dbReference type="EMBL" id="JBHSKG010000005">
    <property type="protein sequence ID" value="MFC5139090.1"/>
    <property type="molecule type" value="Genomic_DNA"/>
</dbReference>
<dbReference type="PROSITE" id="PS50893">
    <property type="entry name" value="ABC_TRANSPORTER_2"/>
    <property type="match status" value="1"/>
</dbReference>
<protein>
    <submittedName>
        <fullName evidence="6">ABC transporter ATP-binding protein</fullName>
    </submittedName>
</protein>
<evidence type="ECO:0000313" key="6">
    <source>
        <dbReference type="EMBL" id="MFC5139090.1"/>
    </source>
</evidence>
<evidence type="ECO:0000256" key="1">
    <source>
        <dbReference type="ARBA" id="ARBA00005417"/>
    </source>
</evidence>
<dbReference type="InterPro" id="IPR003593">
    <property type="entry name" value="AAA+_ATPase"/>
</dbReference>
<evidence type="ECO:0000256" key="4">
    <source>
        <dbReference type="ARBA" id="ARBA00022840"/>
    </source>
</evidence>
<dbReference type="PANTHER" id="PTHR43335">
    <property type="entry name" value="ABC TRANSPORTER, ATP-BINDING PROTEIN"/>
    <property type="match status" value="1"/>
</dbReference>
<proteinExistence type="inferred from homology"/>
<keyword evidence="7" id="KW-1185">Reference proteome</keyword>
<evidence type="ECO:0000313" key="7">
    <source>
        <dbReference type="Proteomes" id="UP001596175"/>
    </source>
</evidence>
<evidence type="ECO:0000256" key="3">
    <source>
        <dbReference type="ARBA" id="ARBA00022741"/>
    </source>
</evidence>
<dbReference type="InterPro" id="IPR017871">
    <property type="entry name" value="ABC_transporter-like_CS"/>
</dbReference>
<comment type="similarity">
    <text evidence="1">Belongs to the ABC transporter superfamily.</text>
</comment>
<organism evidence="6 7">
    <name type="scientific">Actinomycetospora rhizophila</name>
    <dbReference type="NCBI Taxonomy" id="1416876"/>
    <lineage>
        <taxon>Bacteria</taxon>
        <taxon>Bacillati</taxon>
        <taxon>Actinomycetota</taxon>
        <taxon>Actinomycetes</taxon>
        <taxon>Pseudonocardiales</taxon>
        <taxon>Pseudonocardiaceae</taxon>
        <taxon>Actinomycetospora</taxon>
    </lineage>
</organism>
<keyword evidence="3" id="KW-0547">Nucleotide-binding</keyword>
<sequence length="247" mass="26422">MPRSSHRLEIRDAERVFGPDAGLFGATLTVAPGEVHALVGLNGSGKTTLMRAALGMVDLHAGGARIDGVPVAGLPRGAWSRVGHMVEHAFAYPDLTVRRNIRLAARLHGLPDPQARRAVDHVLAALDLERYARVRARLLSQGNRQRVGLAAALVHAPRLVVLDEPTNALDPRGVVLVRELLVARAAAGAGVLVSSHHLDEVARVAHRISVLNHGRVIGTLDPGGADLERTFFRVVHADDESRAPCAR</sequence>
<dbReference type="Pfam" id="PF00005">
    <property type="entry name" value="ABC_tran"/>
    <property type="match status" value="1"/>
</dbReference>
<dbReference type="Gene3D" id="3.40.50.300">
    <property type="entry name" value="P-loop containing nucleotide triphosphate hydrolases"/>
    <property type="match status" value="1"/>
</dbReference>
<dbReference type="Proteomes" id="UP001596175">
    <property type="component" value="Unassembled WGS sequence"/>
</dbReference>
<dbReference type="InterPro" id="IPR027417">
    <property type="entry name" value="P-loop_NTPase"/>
</dbReference>
<dbReference type="InterPro" id="IPR003439">
    <property type="entry name" value="ABC_transporter-like_ATP-bd"/>
</dbReference>
<keyword evidence="4 6" id="KW-0067">ATP-binding</keyword>
<accession>A0ABV9ZDC7</accession>
<evidence type="ECO:0000256" key="2">
    <source>
        <dbReference type="ARBA" id="ARBA00022448"/>
    </source>
</evidence>
<name>A0ABV9ZDC7_9PSEU</name>
<dbReference type="PROSITE" id="PS00211">
    <property type="entry name" value="ABC_TRANSPORTER_1"/>
    <property type="match status" value="1"/>
</dbReference>
<reference evidence="7" key="1">
    <citation type="journal article" date="2019" name="Int. J. Syst. Evol. Microbiol.">
        <title>The Global Catalogue of Microorganisms (GCM) 10K type strain sequencing project: providing services to taxonomists for standard genome sequencing and annotation.</title>
        <authorList>
            <consortium name="The Broad Institute Genomics Platform"/>
            <consortium name="The Broad Institute Genome Sequencing Center for Infectious Disease"/>
            <person name="Wu L."/>
            <person name="Ma J."/>
        </authorList>
    </citation>
    <scope>NUCLEOTIDE SEQUENCE [LARGE SCALE GENOMIC DNA]</scope>
    <source>
        <strain evidence="7">XZYJ18</strain>
    </source>
</reference>
<evidence type="ECO:0000259" key="5">
    <source>
        <dbReference type="PROSITE" id="PS50893"/>
    </source>
</evidence>